<evidence type="ECO:0000256" key="4">
    <source>
        <dbReference type="ARBA" id="ARBA00022989"/>
    </source>
</evidence>
<dbReference type="Pfam" id="PF02653">
    <property type="entry name" value="BPD_transp_2"/>
    <property type="match status" value="1"/>
</dbReference>
<comment type="subcellular location">
    <subcellularLocation>
        <location evidence="1">Cell membrane</location>
        <topology evidence="1">Multi-pass membrane protein</topology>
    </subcellularLocation>
</comment>
<dbReference type="InterPro" id="IPR043428">
    <property type="entry name" value="LivM-like"/>
</dbReference>
<dbReference type="Proteomes" id="UP000176498">
    <property type="component" value="Unassembled WGS sequence"/>
</dbReference>
<evidence type="ECO:0000256" key="1">
    <source>
        <dbReference type="ARBA" id="ARBA00004651"/>
    </source>
</evidence>
<feature type="transmembrane region" description="Helical" evidence="6">
    <location>
        <begin position="218"/>
        <end position="246"/>
    </location>
</feature>
<keyword evidence="3 6" id="KW-0812">Transmembrane</keyword>
<sequence length="290" mass="31623">MFSAYIIHLLILIGIFLILAISLNLSIGYTGLLNLAHIAFFGIGAYTSALLTLAGVPWLISFLLAGVMAALCSFILIFVTKKLKGDYLAITTLGFAFVTYSIFLNWTDLTRGPLGIPGIPKPRIFGLAFLSNQAYLILVVIIAVIIYLILNRLVSSRYGRVLEGVRDNEIGLSVLGKNVFKLKYQSMMIAAFCAGLAGSLYAHYITYIDPSTFYLDDLILVITIVIVGGLASLRGTALATFIILLVPEALRFVALPSSILGPTRRIIYALILILILLYKPRGIDGKVDLE</sequence>
<name>A0A1G1XP60_9BACT</name>
<dbReference type="InterPro" id="IPR001851">
    <property type="entry name" value="ABC_transp_permease"/>
</dbReference>
<keyword evidence="5 6" id="KW-0472">Membrane</keyword>
<organism evidence="7 8">
    <name type="scientific">Candidatus Buchananbacteria bacterium RBG_13_36_9</name>
    <dbReference type="NCBI Taxonomy" id="1797530"/>
    <lineage>
        <taxon>Bacteria</taxon>
        <taxon>Candidatus Buchananiibacteriota</taxon>
    </lineage>
</organism>
<accession>A0A1G1XP60</accession>
<dbReference type="GO" id="GO:0005886">
    <property type="term" value="C:plasma membrane"/>
    <property type="evidence" value="ECO:0007669"/>
    <property type="project" value="UniProtKB-SubCell"/>
</dbReference>
<feature type="transmembrane region" description="Helical" evidence="6">
    <location>
        <begin position="32"/>
        <end position="52"/>
    </location>
</feature>
<feature type="transmembrane region" description="Helical" evidence="6">
    <location>
        <begin position="124"/>
        <end position="150"/>
    </location>
</feature>
<protein>
    <recommendedName>
        <fullName evidence="9">ABC transporter permease</fullName>
    </recommendedName>
</protein>
<feature type="transmembrane region" description="Helical" evidence="6">
    <location>
        <begin position="266"/>
        <end position="283"/>
    </location>
</feature>
<evidence type="ECO:0000313" key="8">
    <source>
        <dbReference type="Proteomes" id="UP000176498"/>
    </source>
</evidence>
<dbReference type="PANTHER" id="PTHR30482:SF20">
    <property type="entry name" value="HIGH-AFFINITY BRANCHED-CHAIN AMINO ACID TRANSPORT SYSTEM PERMEASE PROTEIN LIVM"/>
    <property type="match status" value="1"/>
</dbReference>
<evidence type="ECO:0000256" key="5">
    <source>
        <dbReference type="ARBA" id="ARBA00023136"/>
    </source>
</evidence>
<dbReference type="AlphaFoldDB" id="A0A1G1XP60"/>
<evidence type="ECO:0000256" key="2">
    <source>
        <dbReference type="ARBA" id="ARBA00022475"/>
    </source>
</evidence>
<keyword evidence="2" id="KW-1003">Cell membrane</keyword>
<comment type="caution">
    <text evidence="7">The sequence shown here is derived from an EMBL/GenBank/DDBJ whole genome shotgun (WGS) entry which is preliminary data.</text>
</comment>
<keyword evidence="4 6" id="KW-1133">Transmembrane helix</keyword>
<feature type="transmembrane region" description="Helical" evidence="6">
    <location>
        <begin position="58"/>
        <end position="80"/>
    </location>
</feature>
<evidence type="ECO:0008006" key="9">
    <source>
        <dbReference type="Google" id="ProtNLM"/>
    </source>
</evidence>
<feature type="transmembrane region" description="Helical" evidence="6">
    <location>
        <begin position="87"/>
        <end position="104"/>
    </location>
</feature>
<evidence type="ECO:0000256" key="6">
    <source>
        <dbReference type="SAM" id="Phobius"/>
    </source>
</evidence>
<dbReference type="PANTHER" id="PTHR30482">
    <property type="entry name" value="HIGH-AFFINITY BRANCHED-CHAIN AMINO ACID TRANSPORT SYSTEM PERMEASE"/>
    <property type="match status" value="1"/>
</dbReference>
<evidence type="ECO:0000256" key="3">
    <source>
        <dbReference type="ARBA" id="ARBA00022692"/>
    </source>
</evidence>
<proteinExistence type="predicted"/>
<feature type="transmembrane region" description="Helical" evidence="6">
    <location>
        <begin position="187"/>
        <end position="206"/>
    </location>
</feature>
<evidence type="ECO:0000313" key="7">
    <source>
        <dbReference type="EMBL" id="OGY41732.1"/>
    </source>
</evidence>
<feature type="transmembrane region" description="Helical" evidence="6">
    <location>
        <begin position="6"/>
        <end position="25"/>
    </location>
</feature>
<reference evidence="7 8" key="1">
    <citation type="journal article" date="2016" name="Nat. Commun.">
        <title>Thousands of microbial genomes shed light on interconnected biogeochemical processes in an aquifer system.</title>
        <authorList>
            <person name="Anantharaman K."/>
            <person name="Brown C.T."/>
            <person name="Hug L.A."/>
            <person name="Sharon I."/>
            <person name="Castelle C.J."/>
            <person name="Probst A.J."/>
            <person name="Thomas B.C."/>
            <person name="Singh A."/>
            <person name="Wilkins M.J."/>
            <person name="Karaoz U."/>
            <person name="Brodie E.L."/>
            <person name="Williams K.H."/>
            <person name="Hubbard S.S."/>
            <person name="Banfield J.F."/>
        </authorList>
    </citation>
    <scope>NUCLEOTIDE SEQUENCE [LARGE SCALE GENOMIC DNA]</scope>
</reference>
<dbReference type="EMBL" id="MHHZ01000014">
    <property type="protein sequence ID" value="OGY41732.1"/>
    <property type="molecule type" value="Genomic_DNA"/>
</dbReference>
<dbReference type="CDD" id="cd06581">
    <property type="entry name" value="TM_PBP1_LivM_like"/>
    <property type="match status" value="1"/>
</dbReference>
<gene>
    <name evidence="7" type="ORF">A2Y82_02530</name>
</gene>
<dbReference type="GO" id="GO:0015658">
    <property type="term" value="F:branched-chain amino acid transmembrane transporter activity"/>
    <property type="evidence" value="ECO:0007669"/>
    <property type="project" value="InterPro"/>
</dbReference>